<keyword evidence="1" id="KW-1133">Transmembrane helix</keyword>
<dbReference type="Gene3D" id="3.30.420.150">
    <property type="entry name" value="Exopolyphosphatase. Domain 2"/>
    <property type="match status" value="1"/>
</dbReference>
<evidence type="ECO:0000313" key="3">
    <source>
        <dbReference type="Proteomes" id="UP001642260"/>
    </source>
</evidence>
<sequence length="84" mass="9283">MVGAEAEHPTTKEEYLLGYCFSSAYIISMLHYSLGFALDDGRIEFANKAGEKDIPLEWALGPLSSKLPQPLLTTVVYQEKMLGS</sequence>
<dbReference type="EMBL" id="CAKOAT010552931">
    <property type="protein sequence ID" value="CAH8382473.1"/>
    <property type="molecule type" value="Genomic_DNA"/>
</dbReference>
<proteinExistence type="predicted"/>
<dbReference type="AlphaFoldDB" id="A0ABC8LGD2"/>
<comment type="caution">
    <text evidence="2">The sequence shown here is derived from an EMBL/GenBank/DDBJ whole genome shotgun (WGS) entry which is preliminary data.</text>
</comment>
<feature type="transmembrane region" description="Helical" evidence="1">
    <location>
        <begin position="16"/>
        <end position="38"/>
    </location>
</feature>
<keyword evidence="1" id="KW-0472">Membrane</keyword>
<keyword evidence="1" id="KW-0812">Transmembrane</keyword>
<name>A0ABC8LGD2_ERUVS</name>
<organism evidence="2 3">
    <name type="scientific">Eruca vesicaria subsp. sativa</name>
    <name type="common">Garden rocket</name>
    <name type="synonym">Eruca sativa</name>
    <dbReference type="NCBI Taxonomy" id="29727"/>
    <lineage>
        <taxon>Eukaryota</taxon>
        <taxon>Viridiplantae</taxon>
        <taxon>Streptophyta</taxon>
        <taxon>Embryophyta</taxon>
        <taxon>Tracheophyta</taxon>
        <taxon>Spermatophyta</taxon>
        <taxon>Magnoliopsida</taxon>
        <taxon>eudicotyledons</taxon>
        <taxon>Gunneridae</taxon>
        <taxon>Pentapetalae</taxon>
        <taxon>rosids</taxon>
        <taxon>malvids</taxon>
        <taxon>Brassicales</taxon>
        <taxon>Brassicaceae</taxon>
        <taxon>Brassiceae</taxon>
        <taxon>Eruca</taxon>
    </lineage>
</organism>
<accession>A0ABC8LGD2</accession>
<evidence type="ECO:0000313" key="2">
    <source>
        <dbReference type="EMBL" id="CAH8382473.1"/>
    </source>
</evidence>
<evidence type="ECO:0000256" key="1">
    <source>
        <dbReference type="SAM" id="Phobius"/>
    </source>
</evidence>
<protein>
    <recommendedName>
        <fullName evidence="4">Adenosine diphosphatase</fullName>
    </recommendedName>
</protein>
<keyword evidence="3" id="KW-1185">Reference proteome</keyword>
<dbReference type="Proteomes" id="UP001642260">
    <property type="component" value="Unassembled WGS sequence"/>
</dbReference>
<gene>
    <name evidence="2" type="ORF">ERUC_LOCUS34956</name>
</gene>
<reference evidence="2 3" key="1">
    <citation type="submission" date="2022-03" db="EMBL/GenBank/DDBJ databases">
        <authorList>
            <person name="Macdonald S."/>
            <person name="Ahmed S."/>
            <person name="Newling K."/>
        </authorList>
    </citation>
    <scope>NUCLEOTIDE SEQUENCE [LARGE SCALE GENOMIC DNA]</scope>
</reference>
<evidence type="ECO:0008006" key="4">
    <source>
        <dbReference type="Google" id="ProtNLM"/>
    </source>
</evidence>